<evidence type="ECO:0000313" key="10">
    <source>
        <dbReference type="Proteomes" id="UP001058403"/>
    </source>
</evidence>
<protein>
    <submittedName>
        <fullName evidence="9">Acyltransferase</fullName>
    </submittedName>
</protein>
<feature type="transmembrane region" description="Helical" evidence="7">
    <location>
        <begin position="281"/>
        <end position="303"/>
    </location>
</feature>
<evidence type="ECO:0000313" key="9">
    <source>
        <dbReference type="EMBL" id="UVO91938.1"/>
    </source>
</evidence>
<feature type="domain" description="Acyltransferase 3" evidence="8">
    <location>
        <begin position="19"/>
        <end position="387"/>
    </location>
</feature>
<accession>A0A9X9NHR1</accession>
<keyword evidence="3" id="KW-1003">Cell membrane</keyword>
<feature type="transmembrane region" description="Helical" evidence="7">
    <location>
        <begin position="52"/>
        <end position="79"/>
    </location>
</feature>
<feature type="transmembrane region" description="Helical" evidence="7">
    <location>
        <begin position="12"/>
        <end position="32"/>
    </location>
</feature>
<keyword evidence="4 7" id="KW-0812">Transmembrane</keyword>
<feature type="transmembrane region" description="Helical" evidence="7">
    <location>
        <begin position="179"/>
        <end position="198"/>
    </location>
</feature>
<reference evidence="9" key="1">
    <citation type="submission" date="2022-08" db="EMBL/GenBank/DDBJ databases">
        <title>Genome Sequencing of Bacteroides fragilis Group Isolates with Nanopore Technology.</title>
        <authorList>
            <person name="Tisza M.J."/>
            <person name="Smith D."/>
            <person name="Dekker J.P."/>
        </authorList>
    </citation>
    <scope>NUCLEOTIDE SEQUENCE</scope>
    <source>
        <strain evidence="9">BFG-49</strain>
    </source>
</reference>
<dbReference type="EMBL" id="CP103070">
    <property type="protein sequence ID" value="UVO91938.1"/>
    <property type="molecule type" value="Genomic_DNA"/>
</dbReference>
<feature type="transmembrane region" description="Helical" evidence="7">
    <location>
        <begin position="204"/>
        <end position="235"/>
    </location>
</feature>
<feature type="transmembrane region" description="Helical" evidence="7">
    <location>
        <begin position="315"/>
        <end position="344"/>
    </location>
</feature>
<feature type="transmembrane region" description="Helical" evidence="7">
    <location>
        <begin position="369"/>
        <end position="390"/>
    </location>
</feature>
<dbReference type="InterPro" id="IPR002656">
    <property type="entry name" value="Acyl_transf_3_dom"/>
</dbReference>
<gene>
    <name evidence="9" type="ORF">NXW39_10330</name>
</gene>
<dbReference type="RefSeq" id="WP_032566418.1">
    <property type="nucleotide sequence ID" value="NZ_CAXSVT010000001.1"/>
</dbReference>
<feature type="transmembrane region" description="Helical" evidence="7">
    <location>
        <begin position="100"/>
        <end position="128"/>
    </location>
</feature>
<dbReference type="PANTHER" id="PTHR40074">
    <property type="entry name" value="O-ACETYLTRANSFERASE WECH"/>
    <property type="match status" value="1"/>
</dbReference>
<comment type="similarity">
    <text evidence="2">Belongs to the acyltransferase 3 family.</text>
</comment>
<dbReference type="GO" id="GO:0009246">
    <property type="term" value="P:enterobacterial common antigen biosynthetic process"/>
    <property type="evidence" value="ECO:0007669"/>
    <property type="project" value="TreeGrafter"/>
</dbReference>
<evidence type="ECO:0000256" key="1">
    <source>
        <dbReference type="ARBA" id="ARBA00004651"/>
    </source>
</evidence>
<evidence type="ECO:0000256" key="6">
    <source>
        <dbReference type="ARBA" id="ARBA00023136"/>
    </source>
</evidence>
<keyword evidence="6 7" id="KW-0472">Membrane</keyword>
<evidence type="ECO:0000256" key="3">
    <source>
        <dbReference type="ARBA" id="ARBA00022475"/>
    </source>
</evidence>
<evidence type="ECO:0000256" key="7">
    <source>
        <dbReference type="SAM" id="Phobius"/>
    </source>
</evidence>
<evidence type="ECO:0000259" key="8">
    <source>
        <dbReference type="Pfam" id="PF01757"/>
    </source>
</evidence>
<dbReference type="AlphaFoldDB" id="A0A9X9NHR1"/>
<dbReference type="GO" id="GO:0005886">
    <property type="term" value="C:plasma membrane"/>
    <property type="evidence" value="ECO:0007669"/>
    <property type="project" value="UniProtKB-SubCell"/>
</dbReference>
<name>A0A9X9NHR1_BACFG</name>
<dbReference type="GO" id="GO:0016413">
    <property type="term" value="F:O-acetyltransferase activity"/>
    <property type="evidence" value="ECO:0007669"/>
    <property type="project" value="TreeGrafter"/>
</dbReference>
<proteinExistence type="inferred from homology"/>
<keyword evidence="5 7" id="KW-1133">Transmembrane helix</keyword>
<keyword evidence="9" id="KW-0012">Acyltransferase</keyword>
<sequence length="406" mass="46040">MNNQTLDSKVCRNLQLPLAIMVVFLHSFGLPSDVDIAGIDYTSLTGLDFYNLIRVICSRLLSNCAVPAFFIISGYYFFYDINSLGNNHKSYFIGKWRKRLYSLLIPYLVWNTIYILYTFFIRIAGVIIKGKSLSSIYDWISEYGNFFSLYWNCTSWSATIPNIFGSYEGFTSPLLFPMWFIRDLIVVVLIAPLLYFILKKYPLATVFSLVICYTLSINFNVPGLSIISITFFAVGASIAIHRKSLIQILSMPAIKISAYCMSVISLIVSIVIFEQGLLYQIVYKIFCLFGTISLFNILASLLAHNKYRDYKFTKFSGASFFIFAMHIFVLGIIVPVLNFAYFFLFKGNILTVVGGGKKLLAFVSTLSNVTGYFVILTLTVILCIGTYILLKRLLPDSIFRILNGGR</sequence>
<evidence type="ECO:0000256" key="2">
    <source>
        <dbReference type="ARBA" id="ARBA00007400"/>
    </source>
</evidence>
<organism evidence="9 10">
    <name type="scientific">Bacteroides fragilis</name>
    <dbReference type="NCBI Taxonomy" id="817"/>
    <lineage>
        <taxon>Bacteria</taxon>
        <taxon>Pseudomonadati</taxon>
        <taxon>Bacteroidota</taxon>
        <taxon>Bacteroidia</taxon>
        <taxon>Bacteroidales</taxon>
        <taxon>Bacteroidaceae</taxon>
        <taxon>Bacteroides</taxon>
    </lineage>
</organism>
<evidence type="ECO:0000256" key="4">
    <source>
        <dbReference type="ARBA" id="ARBA00022692"/>
    </source>
</evidence>
<dbReference type="Proteomes" id="UP001058403">
    <property type="component" value="Chromosome"/>
</dbReference>
<dbReference type="Pfam" id="PF01757">
    <property type="entry name" value="Acyl_transf_3"/>
    <property type="match status" value="1"/>
</dbReference>
<keyword evidence="9" id="KW-0808">Transferase</keyword>
<comment type="subcellular location">
    <subcellularLocation>
        <location evidence="1">Cell membrane</location>
        <topology evidence="1">Multi-pass membrane protein</topology>
    </subcellularLocation>
</comment>
<evidence type="ECO:0000256" key="5">
    <source>
        <dbReference type="ARBA" id="ARBA00022989"/>
    </source>
</evidence>
<dbReference type="PANTHER" id="PTHR40074:SF2">
    <property type="entry name" value="O-ACETYLTRANSFERASE WECH"/>
    <property type="match status" value="1"/>
</dbReference>
<feature type="transmembrane region" description="Helical" evidence="7">
    <location>
        <begin position="256"/>
        <end position="275"/>
    </location>
</feature>